<keyword evidence="1" id="KW-0812">Transmembrane</keyword>
<keyword evidence="3" id="KW-0645">Protease</keyword>
<evidence type="ECO:0000256" key="1">
    <source>
        <dbReference type="SAM" id="Phobius"/>
    </source>
</evidence>
<sequence>MKNYDWLRVLKILFPYIFVVGFFQYLAYLILGIQVSIKPRDINIYQKVVIAIFTVLGTFLVIWAFNKYVDKQKFNVFQLNKFNKKSFFYGLAIGIIIMCLGFAILFFTNQIFLKTIQCNFSNFLLSIVFFACVSFNEEFLMRGYVLNNLLNSFNKFISLIISAILFALMHFANPYLNSLSFVNLFLAGILLGSFYIYTKNLWFSFGLHFSWNFFQGTILGFSVSGIKFPSILMQERLENNIWNGGDFGFEGSMLCLVFQIISIIAVYRLFKQRNFRMLMYSGYNDIPD</sequence>
<reference evidence="3 4" key="1">
    <citation type="submission" date="2018-07" db="EMBL/GenBank/DDBJ databases">
        <title>Pedobacter sp. nov., isolated from soil.</title>
        <authorList>
            <person name="Zhou L.Y."/>
            <person name="Du Z.J."/>
        </authorList>
    </citation>
    <scope>NUCLEOTIDE SEQUENCE [LARGE SCALE GENOMIC DNA]</scope>
    <source>
        <strain evidence="3 4">JDX94</strain>
    </source>
</reference>
<evidence type="ECO:0000313" key="4">
    <source>
        <dbReference type="Proteomes" id="UP000253961"/>
    </source>
</evidence>
<dbReference type="OrthoDB" id="324900at2"/>
<dbReference type="AlphaFoldDB" id="A0A369PXG3"/>
<feature type="transmembrane region" description="Helical" evidence="1">
    <location>
        <begin position="209"/>
        <end position="231"/>
    </location>
</feature>
<feature type="transmembrane region" description="Helical" evidence="1">
    <location>
        <begin position="86"/>
        <end position="108"/>
    </location>
</feature>
<feature type="transmembrane region" description="Helical" evidence="1">
    <location>
        <begin position="120"/>
        <end position="141"/>
    </location>
</feature>
<dbReference type="InterPro" id="IPR003675">
    <property type="entry name" value="Rce1/LyrA-like_dom"/>
</dbReference>
<dbReference type="GO" id="GO:0008237">
    <property type="term" value="F:metallopeptidase activity"/>
    <property type="evidence" value="ECO:0007669"/>
    <property type="project" value="UniProtKB-KW"/>
</dbReference>
<name>A0A369PXG3_9SPHI</name>
<gene>
    <name evidence="3" type="ORF">DU508_09080</name>
</gene>
<keyword evidence="1" id="KW-1133">Transmembrane helix</keyword>
<feature type="transmembrane region" description="Helical" evidence="1">
    <location>
        <begin position="153"/>
        <end position="172"/>
    </location>
</feature>
<dbReference type="EMBL" id="QPKV01000003">
    <property type="protein sequence ID" value="RDC57313.1"/>
    <property type="molecule type" value="Genomic_DNA"/>
</dbReference>
<proteinExistence type="predicted"/>
<keyword evidence="3" id="KW-0378">Hydrolase</keyword>
<evidence type="ECO:0000313" key="3">
    <source>
        <dbReference type="EMBL" id="RDC57313.1"/>
    </source>
</evidence>
<dbReference type="PANTHER" id="PTHR39430">
    <property type="entry name" value="MEMBRANE-ASSOCIATED PROTEASE-RELATED"/>
    <property type="match status" value="1"/>
</dbReference>
<comment type="caution">
    <text evidence="3">The sequence shown here is derived from an EMBL/GenBank/DDBJ whole genome shotgun (WGS) entry which is preliminary data.</text>
</comment>
<feature type="transmembrane region" description="Helical" evidence="1">
    <location>
        <begin position="178"/>
        <end position="197"/>
    </location>
</feature>
<dbReference type="Pfam" id="PF02517">
    <property type="entry name" value="Rce1-like"/>
    <property type="match status" value="1"/>
</dbReference>
<feature type="transmembrane region" description="Helical" evidence="1">
    <location>
        <begin position="44"/>
        <end position="65"/>
    </location>
</feature>
<feature type="transmembrane region" description="Helical" evidence="1">
    <location>
        <begin position="12"/>
        <end position="32"/>
    </location>
</feature>
<dbReference type="RefSeq" id="WP_115402484.1">
    <property type="nucleotide sequence ID" value="NZ_QPKV01000003.1"/>
</dbReference>
<organism evidence="3 4">
    <name type="scientific">Pedobacter chinensis</name>
    <dbReference type="NCBI Taxonomy" id="2282421"/>
    <lineage>
        <taxon>Bacteria</taxon>
        <taxon>Pseudomonadati</taxon>
        <taxon>Bacteroidota</taxon>
        <taxon>Sphingobacteriia</taxon>
        <taxon>Sphingobacteriales</taxon>
        <taxon>Sphingobacteriaceae</taxon>
        <taxon>Pedobacter</taxon>
    </lineage>
</organism>
<keyword evidence="4" id="KW-1185">Reference proteome</keyword>
<feature type="domain" description="CAAX prenyl protease 2/Lysostaphin resistance protein A-like" evidence="2">
    <location>
        <begin position="122"/>
        <end position="214"/>
    </location>
</feature>
<evidence type="ECO:0000259" key="2">
    <source>
        <dbReference type="Pfam" id="PF02517"/>
    </source>
</evidence>
<dbReference type="Proteomes" id="UP000253961">
    <property type="component" value="Unassembled WGS sequence"/>
</dbReference>
<feature type="transmembrane region" description="Helical" evidence="1">
    <location>
        <begin position="251"/>
        <end position="270"/>
    </location>
</feature>
<dbReference type="GO" id="GO:0004175">
    <property type="term" value="F:endopeptidase activity"/>
    <property type="evidence" value="ECO:0007669"/>
    <property type="project" value="UniProtKB-ARBA"/>
</dbReference>
<dbReference type="GO" id="GO:0006508">
    <property type="term" value="P:proteolysis"/>
    <property type="evidence" value="ECO:0007669"/>
    <property type="project" value="UniProtKB-KW"/>
</dbReference>
<protein>
    <submittedName>
        <fullName evidence="3">CPBP family intramembrane metalloprotease</fullName>
    </submittedName>
</protein>
<keyword evidence="1" id="KW-0472">Membrane</keyword>
<accession>A0A369PXG3</accession>
<dbReference type="GO" id="GO:0080120">
    <property type="term" value="P:CAAX-box protein maturation"/>
    <property type="evidence" value="ECO:0007669"/>
    <property type="project" value="UniProtKB-ARBA"/>
</dbReference>
<keyword evidence="3" id="KW-0482">Metalloprotease</keyword>
<dbReference type="PANTHER" id="PTHR39430:SF1">
    <property type="entry name" value="PROTEASE"/>
    <property type="match status" value="1"/>
</dbReference>